<dbReference type="EMBL" id="JANBPG010001709">
    <property type="protein sequence ID" value="KAJ1888645.1"/>
    <property type="molecule type" value="Genomic_DNA"/>
</dbReference>
<accession>A0ACC1IC71</accession>
<proteinExistence type="predicted"/>
<sequence>MAGDDGKTDSRGGDSEQKPHKTLSEVAQAHKWEDFKNTMQSEPCAREGLLYGVGTGFGLGVLRFIRTGNALNAGNWAVLAFAGVAVAAKKLCHFQQSHQRAKTRTLLEMQSKVATRVKGFEPS</sequence>
<feature type="non-terminal residue" evidence="1">
    <location>
        <position position="123"/>
    </location>
</feature>
<reference evidence="1" key="1">
    <citation type="submission" date="2022-07" db="EMBL/GenBank/DDBJ databases">
        <title>Phylogenomic reconstructions and comparative analyses of Kickxellomycotina fungi.</title>
        <authorList>
            <person name="Reynolds N.K."/>
            <person name="Stajich J.E."/>
            <person name="Barry K."/>
            <person name="Grigoriev I.V."/>
            <person name="Crous P."/>
            <person name="Smith M.E."/>
        </authorList>
    </citation>
    <scope>NUCLEOTIDE SEQUENCE</scope>
    <source>
        <strain evidence="1">Benny 63K</strain>
    </source>
</reference>
<evidence type="ECO:0000313" key="2">
    <source>
        <dbReference type="Proteomes" id="UP001150581"/>
    </source>
</evidence>
<organism evidence="1 2">
    <name type="scientific">Kickxella alabastrina</name>
    <dbReference type="NCBI Taxonomy" id="61397"/>
    <lineage>
        <taxon>Eukaryota</taxon>
        <taxon>Fungi</taxon>
        <taxon>Fungi incertae sedis</taxon>
        <taxon>Zoopagomycota</taxon>
        <taxon>Kickxellomycotina</taxon>
        <taxon>Kickxellomycetes</taxon>
        <taxon>Kickxellales</taxon>
        <taxon>Kickxellaceae</taxon>
        <taxon>Kickxella</taxon>
    </lineage>
</organism>
<comment type="caution">
    <text evidence="1">The sequence shown here is derived from an EMBL/GenBank/DDBJ whole genome shotgun (WGS) entry which is preliminary data.</text>
</comment>
<dbReference type="Proteomes" id="UP001150581">
    <property type="component" value="Unassembled WGS sequence"/>
</dbReference>
<protein>
    <submittedName>
        <fullName evidence="1">Uncharacterized protein</fullName>
    </submittedName>
</protein>
<evidence type="ECO:0000313" key="1">
    <source>
        <dbReference type="EMBL" id="KAJ1888645.1"/>
    </source>
</evidence>
<name>A0ACC1IC71_9FUNG</name>
<keyword evidence="2" id="KW-1185">Reference proteome</keyword>
<gene>
    <name evidence="1" type="ORF">LPJ66_008467</name>
</gene>